<dbReference type="EMBL" id="JABSTQ010009362">
    <property type="protein sequence ID" value="KAG0430007.1"/>
    <property type="molecule type" value="Genomic_DNA"/>
</dbReference>
<sequence>SIVKRTTSIAGAATVLGRIPKWFGACSSLVPRRLCDADIVQIRPQRTSRRRRREGRAQQVLVWFWPDTSSAGRKGVGPPPVLKQVNGPEQGESARIREESGGKEGGGPPSLLERCRAGVEQRRSGGPAESCDSMLPRHVYTQPKPAHESPYTFVASASRYSFQNVDGIQ</sequence>
<keyword evidence="2" id="KW-1185">Reference proteome</keyword>
<organism evidence="1 2">
    <name type="scientific">Ixodes persulcatus</name>
    <name type="common">Taiga tick</name>
    <dbReference type="NCBI Taxonomy" id="34615"/>
    <lineage>
        <taxon>Eukaryota</taxon>
        <taxon>Metazoa</taxon>
        <taxon>Ecdysozoa</taxon>
        <taxon>Arthropoda</taxon>
        <taxon>Chelicerata</taxon>
        <taxon>Arachnida</taxon>
        <taxon>Acari</taxon>
        <taxon>Parasitiformes</taxon>
        <taxon>Ixodida</taxon>
        <taxon>Ixodoidea</taxon>
        <taxon>Ixodidae</taxon>
        <taxon>Ixodinae</taxon>
        <taxon>Ixodes</taxon>
    </lineage>
</organism>
<reference evidence="1 2" key="1">
    <citation type="journal article" date="2020" name="Cell">
        <title>Large-Scale Comparative Analyses of Tick Genomes Elucidate Their Genetic Diversity and Vector Capacities.</title>
        <authorList>
            <consortium name="Tick Genome and Microbiome Consortium (TIGMIC)"/>
            <person name="Jia N."/>
            <person name="Wang J."/>
            <person name="Shi W."/>
            <person name="Du L."/>
            <person name="Sun Y."/>
            <person name="Zhan W."/>
            <person name="Jiang J.F."/>
            <person name="Wang Q."/>
            <person name="Zhang B."/>
            <person name="Ji P."/>
            <person name="Bell-Sakyi L."/>
            <person name="Cui X.M."/>
            <person name="Yuan T.T."/>
            <person name="Jiang B.G."/>
            <person name="Yang W.F."/>
            <person name="Lam T.T."/>
            <person name="Chang Q.C."/>
            <person name="Ding S.J."/>
            <person name="Wang X.J."/>
            <person name="Zhu J.G."/>
            <person name="Ruan X.D."/>
            <person name="Zhao L."/>
            <person name="Wei J.T."/>
            <person name="Ye R.Z."/>
            <person name="Que T.C."/>
            <person name="Du C.H."/>
            <person name="Zhou Y.H."/>
            <person name="Cheng J.X."/>
            <person name="Dai P.F."/>
            <person name="Guo W.B."/>
            <person name="Han X.H."/>
            <person name="Huang E.J."/>
            <person name="Li L.F."/>
            <person name="Wei W."/>
            <person name="Gao Y.C."/>
            <person name="Liu J.Z."/>
            <person name="Shao H.Z."/>
            <person name="Wang X."/>
            <person name="Wang C.C."/>
            <person name="Yang T.C."/>
            <person name="Huo Q.B."/>
            <person name="Li W."/>
            <person name="Chen H.Y."/>
            <person name="Chen S.E."/>
            <person name="Zhou L.G."/>
            <person name="Ni X.B."/>
            <person name="Tian J.H."/>
            <person name="Sheng Y."/>
            <person name="Liu T."/>
            <person name="Pan Y.S."/>
            <person name="Xia L.Y."/>
            <person name="Li J."/>
            <person name="Zhao F."/>
            <person name="Cao W.C."/>
        </authorList>
    </citation>
    <scope>NUCLEOTIDE SEQUENCE [LARGE SCALE GENOMIC DNA]</scope>
    <source>
        <strain evidence="1">Iper-2018</strain>
    </source>
</reference>
<accession>A0AC60Q7V7</accession>
<evidence type="ECO:0000313" key="2">
    <source>
        <dbReference type="Proteomes" id="UP000805193"/>
    </source>
</evidence>
<dbReference type="Proteomes" id="UP000805193">
    <property type="component" value="Unassembled WGS sequence"/>
</dbReference>
<protein>
    <submittedName>
        <fullName evidence="1">Uncharacterized protein</fullName>
    </submittedName>
</protein>
<feature type="non-terminal residue" evidence="1">
    <location>
        <position position="1"/>
    </location>
</feature>
<feature type="non-terminal residue" evidence="1">
    <location>
        <position position="169"/>
    </location>
</feature>
<name>A0AC60Q7V7_IXOPE</name>
<proteinExistence type="predicted"/>
<evidence type="ECO:0000313" key="1">
    <source>
        <dbReference type="EMBL" id="KAG0430007.1"/>
    </source>
</evidence>
<comment type="caution">
    <text evidence="1">The sequence shown here is derived from an EMBL/GenBank/DDBJ whole genome shotgun (WGS) entry which is preliminary data.</text>
</comment>
<gene>
    <name evidence="1" type="ORF">HPB47_023091</name>
</gene>